<dbReference type="RefSeq" id="WP_153272069.1">
    <property type="nucleotide sequence ID" value="NZ_CP043498.1"/>
</dbReference>
<dbReference type="Pfam" id="PF01370">
    <property type="entry name" value="Epimerase"/>
    <property type="match status" value="1"/>
</dbReference>
<name>A0A5Q0CC52_9HYPH</name>
<organism evidence="2 3">
    <name type="scientific">Rhizobium grahamii</name>
    <dbReference type="NCBI Taxonomy" id="1120045"/>
    <lineage>
        <taxon>Bacteria</taxon>
        <taxon>Pseudomonadati</taxon>
        <taxon>Pseudomonadota</taxon>
        <taxon>Alphaproteobacteria</taxon>
        <taxon>Hyphomicrobiales</taxon>
        <taxon>Rhizobiaceae</taxon>
        <taxon>Rhizobium/Agrobacterium group</taxon>
        <taxon>Rhizobium</taxon>
    </lineage>
</organism>
<dbReference type="PANTHER" id="PTHR43245:SF13">
    <property type="entry name" value="UDP-D-APIOSE_UDP-D-XYLOSE SYNTHASE 2"/>
    <property type="match status" value="1"/>
</dbReference>
<dbReference type="AlphaFoldDB" id="A0A5Q0CC52"/>
<gene>
    <name evidence="2" type="ORF">FZ934_17395</name>
</gene>
<sequence>MLAGQEIVWVTGTHGFIGRHISRTLASKGHFVAGLGHGAWPEMEAAVWGVSAWLNGDIAASNLGQLQRLSGSPKTIYHLAGGSSVGAAIAQPREDFARTVSSTAELLEWVRQYTPNTRIVAISSAAVYGSDHEGPIREDALLTPYSPYGYHKRMMEDLCRSYGASFGLAFAIPRLFSVYGAGLKKQLLWDLCSKLAGNNGEIELGGTGHEIRDWVHVEDVARAVVACADLADTSGPVVNIGSGEPLTVRDVARRMIDAWAIHGHPKRDVVFSGKSRAGDPFSLLADVTRLGSILPCLNHTTDAGFDAYVGWYLAASRGNV</sequence>
<dbReference type="Proteomes" id="UP000326881">
    <property type="component" value="Chromosome"/>
</dbReference>
<dbReference type="SUPFAM" id="SSF51735">
    <property type="entry name" value="NAD(P)-binding Rossmann-fold domains"/>
    <property type="match status" value="1"/>
</dbReference>
<evidence type="ECO:0000313" key="2">
    <source>
        <dbReference type="EMBL" id="QFY62014.1"/>
    </source>
</evidence>
<protein>
    <submittedName>
        <fullName evidence="2">SDR family oxidoreductase</fullName>
    </submittedName>
</protein>
<dbReference type="Gene3D" id="3.40.50.720">
    <property type="entry name" value="NAD(P)-binding Rossmann-like Domain"/>
    <property type="match status" value="1"/>
</dbReference>
<dbReference type="EMBL" id="CP043498">
    <property type="protein sequence ID" value="QFY62014.1"/>
    <property type="molecule type" value="Genomic_DNA"/>
</dbReference>
<dbReference type="KEGG" id="rgr:FZ934_17395"/>
<dbReference type="InterPro" id="IPR001509">
    <property type="entry name" value="Epimerase_deHydtase"/>
</dbReference>
<reference evidence="2 3" key="1">
    <citation type="submission" date="2019-08" db="EMBL/GenBank/DDBJ databases">
        <title>Prosopis cineraria nodule microbiome.</title>
        <authorList>
            <person name="Ali R."/>
            <person name="Chaluvadi S.R."/>
            <person name="Wang X."/>
        </authorList>
    </citation>
    <scope>NUCLEOTIDE SEQUENCE [LARGE SCALE GENOMIC DNA]</scope>
    <source>
        <strain evidence="2 3">BG7</strain>
    </source>
</reference>
<dbReference type="PANTHER" id="PTHR43245">
    <property type="entry name" value="BIFUNCTIONAL POLYMYXIN RESISTANCE PROTEIN ARNA"/>
    <property type="match status" value="1"/>
</dbReference>
<feature type="domain" description="NAD-dependent epimerase/dehydratase" evidence="1">
    <location>
        <begin position="9"/>
        <end position="241"/>
    </location>
</feature>
<keyword evidence="3" id="KW-1185">Reference proteome</keyword>
<evidence type="ECO:0000259" key="1">
    <source>
        <dbReference type="Pfam" id="PF01370"/>
    </source>
</evidence>
<accession>A0A5Q0CC52</accession>
<dbReference type="CDD" id="cd08946">
    <property type="entry name" value="SDR_e"/>
    <property type="match status" value="1"/>
</dbReference>
<dbReference type="InterPro" id="IPR036291">
    <property type="entry name" value="NAD(P)-bd_dom_sf"/>
</dbReference>
<evidence type="ECO:0000313" key="3">
    <source>
        <dbReference type="Proteomes" id="UP000326881"/>
    </source>
</evidence>
<dbReference type="InterPro" id="IPR050177">
    <property type="entry name" value="Lipid_A_modif_metabolic_enz"/>
</dbReference>
<proteinExistence type="predicted"/>
<dbReference type="OrthoDB" id="5295702at2"/>
<dbReference type="Gene3D" id="3.90.25.10">
    <property type="entry name" value="UDP-galactose 4-epimerase, domain 1"/>
    <property type="match status" value="1"/>
</dbReference>